<sequence length="872" mass="98064" precursor="true">MQRLPYGPLLLIVLWATSTGQAEAEDVYFERDVRPILKAHCFHCHGEAGEKEGNLDVRLARFLTAGGDSGAAIEPGDADASLLLERVESGEMPPGEDLRLSDEELAVLRAWVEAGAPTLRPEPETVDGPLITAEERSHWSFQPIHKPAVPEVQQADRVQTAVDAFVLRRLEADGWTLADQATARTLVRRLYYDLVGFPPTPDEVQQFLDDREPGAWQRLVDNLLDSPHYGERWGRHWLDVAGYADSEGYTNDDHTRPYAYKYRDYVIRSFNADKPFDRFIVEQLAGDELITSPLNNLSPEDVELLTATGFLRMGPDGTAGSVDDFELAKNDAIAETVKIVSSALMGMTVGCAQCHDHRYDPIPQSDYYSFRAVFEPAFDPQKWKRPAQRRISLYTDEDRARAAEIEAEAKKIDAERLAKQKEFIDATFERELAKLPEEVHELARAAHATSAKERTDEQKALLKKHPSLNVTAGSLYLYDRKAADKLKEMAAEAKKVRDGKPVQEFVRALTETPGRIPPTHLFYRGDHEQPKDELLPTGLSVVSMNIPDLPGIPADTEELKTSGRRLALAKRLTDGNHPLVPRVIVNRIWMHHFGTGLVRTPADFGVLGSPPTHPELLDWLAREFVESGWSVKHIHRLILNSATWRQTSSANRNLMAADPDNELYGRSNLQRLDAEAVRDAILRISGKLNDNLYGEPIPVMADRVGRWVLGIENLNAGRPGKEIDLEGTEFRRSVYVQVRRSRPLAVLDTFDWPRMSPNCAQRTPSTVTPQSLLLMNSDFVIDFSRYFADRVATDAGDDRTAQVRRAWELAFNRPAEESEVQSALTYLDDQTALLTERLPEEKDKKEARTPSQEALASLCQLLVSSNEFLYVE</sequence>
<evidence type="ECO:0000256" key="2">
    <source>
        <dbReference type="ARBA" id="ARBA00022723"/>
    </source>
</evidence>
<dbReference type="InterPro" id="IPR009056">
    <property type="entry name" value="Cyt_c-like_dom"/>
</dbReference>
<evidence type="ECO:0000259" key="6">
    <source>
        <dbReference type="PROSITE" id="PS51007"/>
    </source>
</evidence>
<dbReference type="InterPro" id="IPR011444">
    <property type="entry name" value="DUF1549"/>
</dbReference>
<proteinExistence type="predicted"/>
<dbReference type="PROSITE" id="PS51007">
    <property type="entry name" value="CYTC"/>
    <property type="match status" value="1"/>
</dbReference>
<keyword evidence="5" id="KW-0732">Signal</keyword>
<evidence type="ECO:0000256" key="4">
    <source>
        <dbReference type="PROSITE-ProRule" id="PRU00433"/>
    </source>
</evidence>
<evidence type="ECO:0000313" key="7">
    <source>
        <dbReference type="EMBL" id="QDU37725.1"/>
    </source>
</evidence>
<reference evidence="7 8" key="1">
    <citation type="submission" date="2019-02" db="EMBL/GenBank/DDBJ databases">
        <title>Deep-cultivation of Planctomycetes and their phenomic and genomic characterization uncovers novel biology.</title>
        <authorList>
            <person name="Wiegand S."/>
            <person name="Jogler M."/>
            <person name="Boedeker C."/>
            <person name="Pinto D."/>
            <person name="Vollmers J."/>
            <person name="Rivas-Marin E."/>
            <person name="Kohn T."/>
            <person name="Peeters S.H."/>
            <person name="Heuer A."/>
            <person name="Rast P."/>
            <person name="Oberbeckmann S."/>
            <person name="Bunk B."/>
            <person name="Jeske O."/>
            <person name="Meyerdierks A."/>
            <person name="Storesund J.E."/>
            <person name="Kallscheuer N."/>
            <person name="Luecker S."/>
            <person name="Lage O.M."/>
            <person name="Pohl T."/>
            <person name="Merkel B.J."/>
            <person name="Hornburger P."/>
            <person name="Mueller R.-W."/>
            <person name="Bruemmer F."/>
            <person name="Labrenz M."/>
            <person name="Spormann A.M."/>
            <person name="Op den Camp H."/>
            <person name="Overmann J."/>
            <person name="Amann R."/>
            <person name="Jetten M.S.M."/>
            <person name="Mascher T."/>
            <person name="Medema M.H."/>
            <person name="Devos D.P."/>
            <person name="Kaster A.-K."/>
            <person name="Ovreas L."/>
            <person name="Rohde M."/>
            <person name="Galperin M.Y."/>
            <person name="Jogler C."/>
        </authorList>
    </citation>
    <scope>NUCLEOTIDE SEQUENCE [LARGE SCALE GENOMIC DNA]</scope>
    <source>
        <strain evidence="7 8">Mal4</strain>
    </source>
</reference>
<dbReference type="Pfam" id="PF07635">
    <property type="entry name" value="PSCyt1"/>
    <property type="match status" value="1"/>
</dbReference>
<dbReference type="Pfam" id="PF07583">
    <property type="entry name" value="PSCyt2"/>
    <property type="match status" value="1"/>
</dbReference>
<dbReference type="Proteomes" id="UP000320496">
    <property type="component" value="Chromosome"/>
</dbReference>
<evidence type="ECO:0000313" key="8">
    <source>
        <dbReference type="Proteomes" id="UP000320496"/>
    </source>
</evidence>
<dbReference type="InterPro" id="IPR022655">
    <property type="entry name" value="DUF1553"/>
</dbReference>
<evidence type="ECO:0000256" key="3">
    <source>
        <dbReference type="ARBA" id="ARBA00023004"/>
    </source>
</evidence>
<dbReference type="GO" id="GO:0046872">
    <property type="term" value="F:metal ion binding"/>
    <property type="evidence" value="ECO:0007669"/>
    <property type="project" value="UniProtKB-KW"/>
</dbReference>
<keyword evidence="1 4" id="KW-0349">Heme</keyword>
<evidence type="ECO:0000256" key="1">
    <source>
        <dbReference type="ARBA" id="ARBA00022617"/>
    </source>
</evidence>
<organism evidence="7 8">
    <name type="scientific">Maioricimonas rarisocia</name>
    <dbReference type="NCBI Taxonomy" id="2528026"/>
    <lineage>
        <taxon>Bacteria</taxon>
        <taxon>Pseudomonadati</taxon>
        <taxon>Planctomycetota</taxon>
        <taxon>Planctomycetia</taxon>
        <taxon>Planctomycetales</taxon>
        <taxon>Planctomycetaceae</taxon>
        <taxon>Maioricimonas</taxon>
    </lineage>
</organism>
<dbReference type="InterPro" id="IPR011429">
    <property type="entry name" value="Cyt_c_Planctomycete-type"/>
</dbReference>
<accession>A0A517Z5I5</accession>
<dbReference type="EMBL" id="CP036275">
    <property type="protein sequence ID" value="QDU37725.1"/>
    <property type="molecule type" value="Genomic_DNA"/>
</dbReference>
<dbReference type="GO" id="GO:0020037">
    <property type="term" value="F:heme binding"/>
    <property type="evidence" value="ECO:0007669"/>
    <property type="project" value="InterPro"/>
</dbReference>
<evidence type="ECO:0000256" key="5">
    <source>
        <dbReference type="SAM" id="SignalP"/>
    </source>
</evidence>
<dbReference type="SUPFAM" id="SSF46626">
    <property type="entry name" value="Cytochrome c"/>
    <property type="match status" value="1"/>
</dbReference>
<dbReference type="RefSeq" id="WP_145368759.1">
    <property type="nucleotide sequence ID" value="NZ_CP036275.1"/>
</dbReference>
<keyword evidence="3 4" id="KW-0408">Iron</keyword>
<dbReference type="KEGG" id="mri:Mal4_20420"/>
<protein>
    <submittedName>
        <fullName evidence="7">Planctomycete cytochrome C</fullName>
    </submittedName>
</protein>
<dbReference type="OrthoDB" id="127107at2"/>
<dbReference type="AlphaFoldDB" id="A0A517Z5I5"/>
<dbReference type="Pfam" id="PF07587">
    <property type="entry name" value="PSD1"/>
    <property type="match status" value="1"/>
</dbReference>
<keyword evidence="8" id="KW-1185">Reference proteome</keyword>
<name>A0A517Z5I5_9PLAN</name>
<dbReference type="PANTHER" id="PTHR35889:SF3">
    <property type="entry name" value="F-BOX DOMAIN-CONTAINING PROTEIN"/>
    <property type="match status" value="1"/>
</dbReference>
<dbReference type="InterPro" id="IPR036909">
    <property type="entry name" value="Cyt_c-like_dom_sf"/>
</dbReference>
<feature type="domain" description="Cytochrome c" evidence="6">
    <location>
        <begin position="20"/>
        <end position="116"/>
    </location>
</feature>
<keyword evidence="2 4" id="KW-0479">Metal-binding</keyword>
<feature type="chain" id="PRO_5022144463" evidence="5">
    <location>
        <begin position="25"/>
        <end position="872"/>
    </location>
</feature>
<gene>
    <name evidence="7" type="ORF">Mal4_20420</name>
</gene>
<feature type="signal peptide" evidence="5">
    <location>
        <begin position="1"/>
        <end position="24"/>
    </location>
</feature>
<dbReference type="PANTHER" id="PTHR35889">
    <property type="entry name" value="CYCLOINULO-OLIGOSACCHARIDE FRUCTANOTRANSFERASE-RELATED"/>
    <property type="match status" value="1"/>
</dbReference>
<dbReference type="GO" id="GO:0009055">
    <property type="term" value="F:electron transfer activity"/>
    <property type="evidence" value="ECO:0007669"/>
    <property type="project" value="InterPro"/>
</dbReference>